<dbReference type="GO" id="GO:0036376">
    <property type="term" value="P:sodium ion export across plasma membrane"/>
    <property type="evidence" value="ECO:0007669"/>
    <property type="project" value="InterPro"/>
</dbReference>
<gene>
    <name evidence="8" type="ORF">EUBVEN_01306</name>
</gene>
<feature type="chain" id="PRO_5038572495" evidence="7">
    <location>
        <begin position="29"/>
        <end position="277"/>
    </location>
</feature>
<keyword evidence="2" id="KW-1003">Cell membrane</keyword>
<dbReference type="RefSeq" id="WP_005362786.1">
    <property type="nucleotide sequence ID" value="NZ_DS264284.1"/>
</dbReference>
<keyword evidence="5 6" id="KW-0472">Membrane</keyword>
<dbReference type="STRING" id="411463.EUBVEN_01306"/>
<dbReference type="eggNOG" id="ENOG5032WHQ">
    <property type="taxonomic scope" value="Bacteria"/>
</dbReference>
<dbReference type="InterPro" id="IPR005899">
    <property type="entry name" value="Na_pump_deCOase"/>
</dbReference>
<dbReference type="AlphaFoldDB" id="A5Z6H3"/>
<dbReference type="HOGENOM" id="CLU_083271_0_0_9"/>
<evidence type="ECO:0000313" key="9">
    <source>
        <dbReference type="Proteomes" id="UP000006000"/>
    </source>
</evidence>
<comment type="caution">
    <text evidence="8">The sequence shown here is derived from an EMBL/GenBank/DDBJ whole genome shotgun (WGS) entry which is preliminary data.</text>
</comment>
<comment type="subcellular location">
    <subcellularLocation>
        <location evidence="1">Cell membrane</location>
    </subcellularLocation>
</comment>
<evidence type="ECO:0000256" key="2">
    <source>
        <dbReference type="ARBA" id="ARBA00022475"/>
    </source>
</evidence>
<proteinExistence type="predicted"/>
<evidence type="ECO:0000256" key="4">
    <source>
        <dbReference type="ARBA" id="ARBA00022989"/>
    </source>
</evidence>
<dbReference type="GO" id="GO:0015081">
    <property type="term" value="F:sodium ion transmembrane transporter activity"/>
    <property type="evidence" value="ECO:0007669"/>
    <property type="project" value="InterPro"/>
</dbReference>
<dbReference type="EMBL" id="AAVL02000033">
    <property type="protein sequence ID" value="EDM51398.1"/>
    <property type="molecule type" value="Genomic_DNA"/>
</dbReference>
<accession>A5Z6H3</accession>
<dbReference type="Proteomes" id="UP000006000">
    <property type="component" value="Unassembled WGS sequence"/>
</dbReference>
<dbReference type="Pfam" id="PF04277">
    <property type="entry name" value="OAD_gamma"/>
    <property type="match status" value="1"/>
</dbReference>
<reference evidence="8 9" key="2">
    <citation type="submission" date="2007-04" db="EMBL/GenBank/DDBJ databases">
        <title>Draft genome sequence of Eubacterium ventriosum (ATCC 27560).</title>
        <authorList>
            <person name="Sudarsanam P."/>
            <person name="Ley R."/>
            <person name="Guruge J."/>
            <person name="Turnbaugh P.J."/>
            <person name="Mahowald M."/>
            <person name="Liep D."/>
            <person name="Gordon J."/>
        </authorList>
    </citation>
    <scope>NUCLEOTIDE SEQUENCE [LARGE SCALE GENOMIC DNA]</scope>
    <source>
        <strain evidence="8 9">ATCC 27560</strain>
    </source>
</reference>
<name>A5Z6H3_9FIRM</name>
<keyword evidence="3 6" id="KW-0812">Transmembrane</keyword>
<reference evidence="8 9" key="1">
    <citation type="submission" date="2007-03" db="EMBL/GenBank/DDBJ databases">
        <authorList>
            <person name="Fulton L."/>
            <person name="Clifton S."/>
            <person name="Fulton B."/>
            <person name="Xu J."/>
            <person name="Minx P."/>
            <person name="Pepin K.H."/>
            <person name="Johnson M."/>
            <person name="Thiruvilangam P."/>
            <person name="Bhonagiri V."/>
            <person name="Nash W.E."/>
            <person name="Mardis E.R."/>
            <person name="Wilson R.K."/>
        </authorList>
    </citation>
    <scope>NUCLEOTIDE SEQUENCE [LARGE SCALE GENOMIC DNA]</scope>
    <source>
        <strain evidence="8 9">ATCC 27560</strain>
    </source>
</reference>
<keyword evidence="7" id="KW-0732">Signal</keyword>
<evidence type="ECO:0000256" key="6">
    <source>
        <dbReference type="SAM" id="Phobius"/>
    </source>
</evidence>
<evidence type="ECO:0000256" key="7">
    <source>
        <dbReference type="SAM" id="SignalP"/>
    </source>
</evidence>
<evidence type="ECO:0000256" key="1">
    <source>
        <dbReference type="ARBA" id="ARBA00004236"/>
    </source>
</evidence>
<sequence>MKLTKKLRFLFSLTALLVCMCMSTVAVNADTLGDYAVETTTSADSLKTYADGKISLADAKTLVQNYVSLVQQLSTMTESEREYVEENYSSQPQTVAIIQAYNKSVDTEKYGAFVSSKDDVKVVENKDEDGTDAVDVTVTLAFEKKDYILTLHVDCFDTIGASVNTVTIKAKGEGEESLGEKMADAAGNTLMGMGTVFLVLIFISLLISCFKFIPQIMDKLSKKSSVVEKPEVVEEISETVTANEEDDSELIAVIAAAIAASEQTSTDSFVVRSIRRR</sequence>
<keyword evidence="4 6" id="KW-1133">Transmembrane helix</keyword>
<evidence type="ECO:0000256" key="5">
    <source>
        <dbReference type="ARBA" id="ARBA00023136"/>
    </source>
</evidence>
<dbReference type="NCBIfam" id="TIGR01195">
    <property type="entry name" value="oadG_fam"/>
    <property type="match status" value="1"/>
</dbReference>
<feature type="transmembrane region" description="Helical" evidence="6">
    <location>
        <begin position="190"/>
        <end position="213"/>
    </location>
</feature>
<evidence type="ECO:0000313" key="8">
    <source>
        <dbReference type="EMBL" id="EDM51398.1"/>
    </source>
</evidence>
<protein>
    <submittedName>
        <fullName evidence="8">Sodium pump decarboxylase, gamma subunit</fullName>
    </submittedName>
</protein>
<evidence type="ECO:0000256" key="3">
    <source>
        <dbReference type="ARBA" id="ARBA00022692"/>
    </source>
</evidence>
<dbReference type="GO" id="GO:0005886">
    <property type="term" value="C:plasma membrane"/>
    <property type="evidence" value="ECO:0007669"/>
    <property type="project" value="UniProtKB-SubCell"/>
</dbReference>
<organism evidence="8 9">
    <name type="scientific">Eubacterium ventriosum ATCC 27560</name>
    <dbReference type="NCBI Taxonomy" id="411463"/>
    <lineage>
        <taxon>Bacteria</taxon>
        <taxon>Bacillati</taxon>
        <taxon>Bacillota</taxon>
        <taxon>Clostridia</taxon>
        <taxon>Eubacteriales</taxon>
        <taxon>Eubacteriaceae</taxon>
        <taxon>Eubacterium</taxon>
    </lineage>
</organism>
<feature type="signal peptide" evidence="7">
    <location>
        <begin position="1"/>
        <end position="28"/>
    </location>
</feature>